<accession>A0AA37JCF8</accession>
<evidence type="ECO:0000313" key="1">
    <source>
        <dbReference type="EMBL" id="GKG99104.1"/>
    </source>
</evidence>
<comment type="caution">
    <text evidence="1">The sequence shown here is derived from an EMBL/GenBank/DDBJ whole genome shotgun (WGS) entry which is preliminary data.</text>
</comment>
<dbReference type="Proteomes" id="UP001055091">
    <property type="component" value="Unassembled WGS sequence"/>
</dbReference>
<dbReference type="InterPro" id="IPR056951">
    <property type="entry name" value="Phage_connect_2"/>
</dbReference>
<dbReference type="AlphaFoldDB" id="A0AA37JCF8"/>
<organism evidence="1 2">
    <name type="scientific">Hungatella hathewayi</name>
    <dbReference type="NCBI Taxonomy" id="154046"/>
    <lineage>
        <taxon>Bacteria</taxon>
        <taxon>Bacillati</taxon>
        <taxon>Bacillota</taxon>
        <taxon>Clostridia</taxon>
        <taxon>Lachnospirales</taxon>
        <taxon>Lachnospiraceae</taxon>
        <taxon>Hungatella</taxon>
    </lineage>
</organism>
<dbReference type="Pfam" id="PF24829">
    <property type="entry name" value="Phage_connect_2"/>
    <property type="match status" value="1"/>
</dbReference>
<dbReference type="EMBL" id="BQNJ01000001">
    <property type="protein sequence ID" value="GKG99104.1"/>
    <property type="molecule type" value="Genomic_DNA"/>
</dbReference>
<evidence type="ECO:0000313" key="2">
    <source>
        <dbReference type="Proteomes" id="UP001055091"/>
    </source>
</evidence>
<protein>
    <recommendedName>
        <fullName evidence="3">DNA-packaging protein</fullName>
    </recommendedName>
</protein>
<name>A0AA37JCF8_9FIRM</name>
<evidence type="ECO:0008006" key="3">
    <source>
        <dbReference type="Google" id="ProtNLM"/>
    </source>
</evidence>
<proteinExistence type="predicted"/>
<sequence length="88" mass="10070">MLEKIKLSMRITHNKLDYDISANIDACLCDLTRVGVVTAEKENDPLIIKSAELYCKWQYNYDGGAERYERAYVALRDSLSLCGDYNAK</sequence>
<dbReference type="RefSeq" id="WP_195522074.1">
    <property type="nucleotide sequence ID" value="NZ_BQNJ01000001.1"/>
</dbReference>
<gene>
    <name evidence="1" type="ORF">CE91St55_10860</name>
</gene>
<reference evidence="1" key="1">
    <citation type="submission" date="2022-01" db="EMBL/GenBank/DDBJ databases">
        <title>Novel bile acid biosynthetic pathways are enriched in the microbiome of centenarians.</title>
        <authorList>
            <person name="Sato Y."/>
            <person name="Atarashi K."/>
            <person name="Plichta R.D."/>
            <person name="Arai Y."/>
            <person name="Sasajima S."/>
            <person name="Kearney M.S."/>
            <person name="Suda W."/>
            <person name="Takeshita K."/>
            <person name="Sasaki T."/>
            <person name="Okamoto S."/>
            <person name="Skelly N.A."/>
            <person name="Okamura Y."/>
            <person name="Vlamakis H."/>
            <person name="Li Y."/>
            <person name="Tanoue T."/>
            <person name="Takei H."/>
            <person name="Nittono H."/>
            <person name="Narushima S."/>
            <person name="Irie J."/>
            <person name="Itoh H."/>
            <person name="Moriya K."/>
            <person name="Sugiura Y."/>
            <person name="Suematsu M."/>
            <person name="Moritoki N."/>
            <person name="Shibata S."/>
            <person name="Littman R.D."/>
            <person name="Fischbach A.M."/>
            <person name="Uwamino Y."/>
            <person name="Inoue T."/>
            <person name="Honda A."/>
            <person name="Hattori M."/>
            <person name="Murai T."/>
            <person name="Xavier J.R."/>
            <person name="Hirose N."/>
            <person name="Honda K."/>
        </authorList>
    </citation>
    <scope>NUCLEOTIDE SEQUENCE</scope>
    <source>
        <strain evidence="1">CE91-St55</strain>
    </source>
</reference>